<dbReference type="Proteomes" id="UP000008068">
    <property type="component" value="Unassembled WGS sequence"/>
</dbReference>
<feature type="domain" description="NADAR" evidence="2">
    <location>
        <begin position="18"/>
        <end position="183"/>
    </location>
</feature>
<gene>
    <name evidence="3" type="ORF">CAEBREN_32347</name>
</gene>
<organism evidence="4">
    <name type="scientific">Caenorhabditis brenneri</name>
    <name type="common">Nematode worm</name>
    <dbReference type="NCBI Taxonomy" id="135651"/>
    <lineage>
        <taxon>Eukaryota</taxon>
        <taxon>Metazoa</taxon>
        <taxon>Ecdysozoa</taxon>
        <taxon>Nematoda</taxon>
        <taxon>Chromadorea</taxon>
        <taxon>Rhabditida</taxon>
        <taxon>Rhabditina</taxon>
        <taxon>Rhabditomorpha</taxon>
        <taxon>Rhabditoidea</taxon>
        <taxon>Rhabditidae</taxon>
        <taxon>Peloderinae</taxon>
        <taxon>Caenorhabditis</taxon>
    </lineage>
</organism>
<evidence type="ECO:0000313" key="4">
    <source>
        <dbReference type="Proteomes" id="UP000008068"/>
    </source>
</evidence>
<accession>G0NEK2</accession>
<dbReference type="EMBL" id="GL379873">
    <property type="protein sequence ID" value="EGT58923.1"/>
    <property type="molecule type" value="Genomic_DNA"/>
</dbReference>
<evidence type="ECO:0000259" key="2">
    <source>
        <dbReference type="Pfam" id="PF08719"/>
    </source>
</evidence>
<dbReference type="OrthoDB" id="206452at2759"/>
<dbReference type="eggNOG" id="ENOG502S5QN">
    <property type="taxonomic scope" value="Eukaryota"/>
</dbReference>
<reference evidence="4" key="1">
    <citation type="submission" date="2011-07" db="EMBL/GenBank/DDBJ databases">
        <authorList>
            <consortium name="Caenorhabditis brenneri Sequencing and Analysis Consortium"/>
            <person name="Wilson R.K."/>
        </authorList>
    </citation>
    <scope>NUCLEOTIDE SEQUENCE [LARGE SCALE GENOMIC DNA]</scope>
    <source>
        <strain evidence="4">PB2801</strain>
    </source>
</reference>
<dbReference type="HOGENOM" id="CLU_084247_1_1_1"/>
<dbReference type="STRING" id="135651.G0NEK2"/>
<feature type="coiled-coil region" evidence="1">
    <location>
        <begin position="178"/>
        <end position="205"/>
    </location>
</feature>
<sequence>MRTRIYLSKDKTRNFVLFYRASSVFSNFHPAEFIAAPMEQLLKNTKIKSRQLQFSCSEQYFMYHKAVFVGDEDIADRILEESDPKEMKMLGRMLEMSEEQLEKWTEISRDVMFHACLEKFSQNEKCRKFLFRTHGMNLAEASPTDRIWGIGLDSADKRCEDPKLWRGKNWLGEVLDRVREELWDKKEYKKERDQIEQESLEVRCKKLENC</sequence>
<dbReference type="Pfam" id="PF08719">
    <property type="entry name" value="NADAR"/>
    <property type="match status" value="1"/>
</dbReference>
<dbReference type="InterPro" id="IPR037238">
    <property type="entry name" value="YbiA-like_sf"/>
</dbReference>
<dbReference type="InParanoid" id="G0NEK2"/>
<proteinExistence type="predicted"/>
<keyword evidence="4" id="KW-1185">Reference proteome</keyword>
<evidence type="ECO:0000313" key="3">
    <source>
        <dbReference type="EMBL" id="EGT58923.1"/>
    </source>
</evidence>
<dbReference type="InterPro" id="IPR012816">
    <property type="entry name" value="NADAR"/>
</dbReference>
<dbReference type="FunCoup" id="G0NEK2">
    <property type="interactions" value="1"/>
</dbReference>
<dbReference type="Gene3D" id="1.10.357.40">
    <property type="entry name" value="YbiA-like"/>
    <property type="match status" value="1"/>
</dbReference>
<dbReference type="CDD" id="cd15457">
    <property type="entry name" value="NADAR"/>
    <property type="match status" value="1"/>
</dbReference>
<evidence type="ECO:0000256" key="1">
    <source>
        <dbReference type="SAM" id="Coils"/>
    </source>
</evidence>
<dbReference type="SUPFAM" id="SSF143990">
    <property type="entry name" value="YbiA-like"/>
    <property type="match status" value="1"/>
</dbReference>
<dbReference type="AlphaFoldDB" id="G0NEK2"/>
<name>G0NEK2_CAEBE</name>
<protein>
    <recommendedName>
        <fullName evidence="2">NADAR domain-containing protein</fullName>
    </recommendedName>
</protein>
<dbReference type="NCBIfam" id="TIGR02464">
    <property type="entry name" value="ribofla_fusion"/>
    <property type="match status" value="1"/>
</dbReference>
<keyword evidence="1" id="KW-0175">Coiled coil</keyword>